<dbReference type="InterPro" id="IPR036910">
    <property type="entry name" value="HMG_box_dom_sf"/>
</dbReference>
<evidence type="ECO:0000256" key="1">
    <source>
        <dbReference type="SAM" id="MobiDB-lite"/>
    </source>
</evidence>
<evidence type="ECO:0000256" key="2">
    <source>
        <dbReference type="SAM" id="Phobius"/>
    </source>
</evidence>
<dbReference type="PaxDb" id="2903-EOD22990"/>
<evidence type="ECO:0000259" key="3">
    <source>
        <dbReference type="Pfam" id="PF04690"/>
    </source>
</evidence>
<feature type="transmembrane region" description="Helical" evidence="2">
    <location>
        <begin position="12"/>
        <end position="36"/>
    </location>
</feature>
<accession>A0A0D3JHK5</accession>
<keyword evidence="2" id="KW-0812">Transmembrane</keyword>
<evidence type="ECO:0000313" key="5">
    <source>
        <dbReference type="Proteomes" id="UP000013827"/>
    </source>
</evidence>
<dbReference type="Proteomes" id="UP000013827">
    <property type="component" value="Unassembled WGS sequence"/>
</dbReference>
<keyword evidence="5" id="KW-1185">Reference proteome</keyword>
<keyword evidence="2" id="KW-1133">Transmembrane helix</keyword>
<feature type="domain" description="YABBY protein C-terminal" evidence="3">
    <location>
        <begin position="38"/>
        <end position="65"/>
    </location>
</feature>
<dbReference type="AlphaFoldDB" id="A0A0D3JHK5"/>
<feature type="region of interest" description="Disordered" evidence="1">
    <location>
        <begin position="62"/>
        <end position="84"/>
    </location>
</feature>
<organism evidence="4 5">
    <name type="scientific">Emiliania huxleyi (strain CCMP1516)</name>
    <dbReference type="NCBI Taxonomy" id="280463"/>
    <lineage>
        <taxon>Eukaryota</taxon>
        <taxon>Haptista</taxon>
        <taxon>Haptophyta</taxon>
        <taxon>Prymnesiophyceae</taxon>
        <taxon>Isochrysidales</taxon>
        <taxon>Noelaerhabdaceae</taxon>
        <taxon>Emiliania</taxon>
    </lineage>
</organism>
<dbReference type="KEGG" id="ehx:EMIHUDRAFT_195491"/>
<sequence length="97" mass="10566">MLSPMPMPSPPAYALPLTMAVPVAMAVPMTPSLLYYGDEMARLKAANSEMSHKEAFKQAARNWSTADANPQNQKRGKFDTMWNEGSTTLAQGSTMLS</sequence>
<feature type="compositionally biased region" description="Polar residues" evidence="1">
    <location>
        <begin position="62"/>
        <end position="73"/>
    </location>
</feature>
<reference evidence="5" key="1">
    <citation type="journal article" date="2013" name="Nature">
        <title>Pan genome of the phytoplankton Emiliania underpins its global distribution.</title>
        <authorList>
            <person name="Read B.A."/>
            <person name="Kegel J."/>
            <person name="Klute M.J."/>
            <person name="Kuo A."/>
            <person name="Lefebvre S.C."/>
            <person name="Maumus F."/>
            <person name="Mayer C."/>
            <person name="Miller J."/>
            <person name="Monier A."/>
            <person name="Salamov A."/>
            <person name="Young J."/>
            <person name="Aguilar M."/>
            <person name="Claverie J.M."/>
            <person name="Frickenhaus S."/>
            <person name="Gonzalez K."/>
            <person name="Herman E.K."/>
            <person name="Lin Y.C."/>
            <person name="Napier J."/>
            <person name="Ogata H."/>
            <person name="Sarno A.F."/>
            <person name="Shmutz J."/>
            <person name="Schroeder D."/>
            <person name="de Vargas C."/>
            <person name="Verret F."/>
            <person name="von Dassow P."/>
            <person name="Valentin K."/>
            <person name="Van de Peer Y."/>
            <person name="Wheeler G."/>
            <person name="Dacks J.B."/>
            <person name="Delwiche C.F."/>
            <person name="Dyhrman S.T."/>
            <person name="Glockner G."/>
            <person name="John U."/>
            <person name="Richards T."/>
            <person name="Worden A.Z."/>
            <person name="Zhang X."/>
            <person name="Grigoriev I.V."/>
            <person name="Allen A.E."/>
            <person name="Bidle K."/>
            <person name="Borodovsky M."/>
            <person name="Bowler C."/>
            <person name="Brownlee C."/>
            <person name="Cock J.M."/>
            <person name="Elias M."/>
            <person name="Gladyshev V.N."/>
            <person name="Groth M."/>
            <person name="Guda C."/>
            <person name="Hadaegh A."/>
            <person name="Iglesias-Rodriguez M.D."/>
            <person name="Jenkins J."/>
            <person name="Jones B.M."/>
            <person name="Lawson T."/>
            <person name="Leese F."/>
            <person name="Lindquist E."/>
            <person name="Lobanov A."/>
            <person name="Lomsadze A."/>
            <person name="Malik S.B."/>
            <person name="Marsh M.E."/>
            <person name="Mackinder L."/>
            <person name="Mock T."/>
            <person name="Mueller-Roeber B."/>
            <person name="Pagarete A."/>
            <person name="Parker M."/>
            <person name="Probert I."/>
            <person name="Quesneville H."/>
            <person name="Raines C."/>
            <person name="Rensing S.A."/>
            <person name="Riano-Pachon D.M."/>
            <person name="Richier S."/>
            <person name="Rokitta S."/>
            <person name="Shiraiwa Y."/>
            <person name="Soanes D.M."/>
            <person name="van der Giezen M."/>
            <person name="Wahlund T.M."/>
            <person name="Williams B."/>
            <person name="Wilson W."/>
            <person name="Wolfe G."/>
            <person name="Wurch L.L."/>
        </authorList>
    </citation>
    <scope>NUCLEOTIDE SEQUENCE</scope>
</reference>
<keyword evidence="2" id="KW-0472">Membrane</keyword>
<protein>
    <recommendedName>
        <fullName evidence="3">YABBY protein C-terminal domain-containing protein</fullName>
    </recommendedName>
</protein>
<dbReference type="InterPro" id="IPR056775">
    <property type="entry name" value="YABBY_C"/>
</dbReference>
<dbReference type="RefSeq" id="XP_005775419.1">
    <property type="nucleotide sequence ID" value="XM_005775362.1"/>
</dbReference>
<evidence type="ECO:0000313" key="4">
    <source>
        <dbReference type="EnsemblProtists" id="EOD22990"/>
    </source>
</evidence>
<dbReference type="GeneID" id="17268772"/>
<dbReference type="Pfam" id="PF04690">
    <property type="entry name" value="YABBY"/>
    <property type="match status" value="1"/>
</dbReference>
<name>A0A0D3JHK5_EMIH1</name>
<dbReference type="EnsemblProtists" id="EOD22990">
    <property type="protein sequence ID" value="EOD22990"/>
    <property type="gene ID" value="EMIHUDRAFT_195491"/>
</dbReference>
<reference evidence="4" key="2">
    <citation type="submission" date="2024-10" db="UniProtKB">
        <authorList>
            <consortium name="EnsemblProtists"/>
        </authorList>
    </citation>
    <scope>IDENTIFICATION</scope>
</reference>
<proteinExistence type="predicted"/>
<dbReference type="HOGENOM" id="CLU_2351071_0_0_1"/>
<dbReference type="SUPFAM" id="SSF47095">
    <property type="entry name" value="HMG-box"/>
    <property type="match status" value="1"/>
</dbReference>